<feature type="transmembrane region" description="Helical" evidence="1">
    <location>
        <begin position="9"/>
        <end position="29"/>
    </location>
</feature>
<keyword evidence="1" id="KW-1133">Transmembrane helix</keyword>
<keyword evidence="3" id="KW-1185">Reference proteome</keyword>
<protein>
    <recommendedName>
        <fullName evidence="4">TolB</fullName>
    </recommendedName>
</protein>
<dbReference type="EMBL" id="CP015163">
    <property type="protein sequence ID" value="AXB46714.1"/>
    <property type="molecule type" value="Genomic_DNA"/>
</dbReference>
<accession>A0A344LF90</accession>
<dbReference type="RefSeq" id="WP_113695780.1">
    <property type="nucleotide sequence ID" value="NZ_CP015163.1"/>
</dbReference>
<proteinExistence type="predicted"/>
<sequence length="325" mass="34376">MRWLREHRVAAGIVSMLLVVLAGGAYVFWTSASERGGASASAAGPGDLLFIDQSDGRDVVQRVRMADPGGPRQDTAERCQRVYSAGGTTVCLRLAGPGPSYEVAVLGADGRLLRTLGLAGIPNRARVSASGQIVSWTSFVTGDSYAVPGGFSTRTGVLDLRTGALVESLEDFSTTVAGEPLLSADRNYWGVTVAGDDRTFYATVSSQNRTWLVKGDLPTRTMQEVRPGPECPSLSPDGTKVAYKKRVGRLGSWELAVLDLTSRHEQVLPGTTGIDDQAVWLNDTRLAYGQVPGDGRKSSVFAVPADGSAPPELLVADASSPVPLR</sequence>
<dbReference type="InterPro" id="IPR011042">
    <property type="entry name" value="6-blade_b-propeller_TolB-like"/>
</dbReference>
<dbReference type="OrthoDB" id="9808778at2"/>
<dbReference type="AlphaFoldDB" id="A0A344LF90"/>
<reference evidence="2 3" key="1">
    <citation type="submission" date="2016-04" db="EMBL/GenBank/DDBJ databases">
        <title>Complete genome sequence and analysis of deep-sea sediment isolate, Amycolatopsis sp. WP1.</title>
        <authorList>
            <person name="Wang H."/>
            <person name="Chen S."/>
            <person name="Wu Q."/>
        </authorList>
    </citation>
    <scope>NUCLEOTIDE SEQUENCE [LARGE SCALE GENOMIC DNA]</scope>
    <source>
        <strain evidence="2 3">WP1</strain>
    </source>
</reference>
<evidence type="ECO:0000256" key="1">
    <source>
        <dbReference type="SAM" id="Phobius"/>
    </source>
</evidence>
<dbReference type="Proteomes" id="UP000250434">
    <property type="component" value="Chromosome"/>
</dbReference>
<dbReference type="SUPFAM" id="SSF69304">
    <property type="entry name" value="Tricorn protease N-terminal domain"/>
    <property type="match status" value="1"/>
</dbReference>
<dbReference type="Gene3D" id="2.120.10.30">
    <property type="entry name" value="TolB, C-terminal domain"/>
    <property type="match status" value="1"/>
</dbReference>
<organism evidence="2 3">
    <name type="scientific">Amycolatopsis albispora</name>
    <dbReference type="NCBI Taxonomy" id="1804986"/>
    <lineage>
        <taxon>Bacteria</taxon>
        <taxon>Bacillati</taxon>
        <taxon>Actinomycetota</taxon>
        <taxon>Actinomycetes</taxon>
        <taxon>Pseudonocardiales</taxon>
        <taxon>Pseudonocardiaceae</taxon>
        <taxon>Amycolatopsis</taxon>
    </lineage>
</organism>
<gene>
    <name evidence="2" type="ORF">A4R43_33270</name>
</gene>
<evidence type="ECO:0008006" key="4">
    <source>
        <dbReference type="Google" id="ProtNLM"/>
    </source>
</evidence>
<evidence type="ECO:0000313" key="2">
    <source>
        <dbReference type="EMBL" id="AXB46714.1"/>
    </source>
</evidence>
<name>A0A344LF90_9PSEU</name>
<keyword evidence="1" id="KW-0472">Membrane</keyword>
<evidence type="ECO:0000313" key="3">
    <source>
        <dbReference type="Proteomes" id="UP000250434"/>
    </source>
</evidence>
<keyword evidence="1" id="KW-0812">Transmembrane</keyword>
<dbReference type="KEGG" id="aab:A4R43_33270"/>